<protein>
    <submittedName>
        <fullName evidence="7">(salmon louse) hypothetical protein</fullName>
    </submittedName>
</protein>
<keyword evidence="2 6" id="KW-0812">Transmembrane</keyword>
<dbReference type="AlphaFoldDB" id="A0A7R8HDL1"/>
<gene>
    <name evidence="7" type="ORF">LSAA_14469</name>
</gene>
<dbReference type="PANTHER" id="PTHR23291:SF47">
    <property type="entry name" value="TRANSMEMBRANE BAX INHIBITOR MOTIF CONTAINING 7"/>
    <property type="match status" value="1"/>
</dbReference>
<evidence type="ECO:0000313" key="8">
    <source>
        <dbReference type="Proteomes" id="UP000675881"/>
    </source>
</evidence>
<proteinExistence type="predicted"/>
<evidence type="ECO:0000256" key="4">
    <source>
        <dbReference type="ARBA" id="ARBA00023136"/>
    </source>
</evidence>
<evidence type="ECO:0000256" key="5">
    <source>
        <dbReference type="SAM" id="MobiDB-lite"/>
    </source>
</evidence>
<feature type="compositionally biased region" description="Low complexity" evidence="5">
    <location>
        <begin position="430"/>
        <end position="441"/>
    </location>
</feature>
<feature type="transmembrane region" description="Helical" evidence="6">
    <location>
        <begin position="244"/>
        <end position="262"/>
    </location>
</feature>
<keyword evidence="3 6" id="KW-1133">Transmembrane helix</keyword>
<evidence type="ECO:0000256" key="6">
    <source>
        <dbReference type="SAM" id="Phobius"/>
    </source>
</evidence>
<organism evidence="7 8">
    <name type="scientific">Lepeophtheirus salmonis</name>
    <name type="common">Salmon louse</name>
    <name type="synonym">Caligus salmonis</name>
    <dbReference type="NCBI Taxonomy" id="72036"/>
    <lineage>
        <taxon>Eukaryota</taxon>
        <taxon>Metazoa</taxon>
        <taxon>Ecdysozoa</taxon>
        <taxon>Arthropoda</taxon>
        <taxon>Crustacea</taxon>
        <taxon>Multicrustacea</taxon>
        <taxon>Hexanauplia</taxon>
        <taxon>Copepoda</taxon>
        <taxon>Siphonostomatoida</taxon>
        <taxon>Caligidae</taxon>
        <taxon>Lepeophtheirus</taxon>
    </lineage>
</organism>
<evidence type="ECO:0000256" key="3">
    <source>
        <dbReference type="ARBA" id="ARBA00022989"/>
    </source>
</evidence>
<feature type="transmembrane region" description="Helical" evidence="6">
    <location>
        <begin position="125"/>
        <end position="146"/>
    </location>
</feature>
<sequence>MLEKSLNDYGYNRHSKGLYCYLETESRLCIIVVDLHHKDKLRSLGITDHIILLRINMGPQAFNSPQQYPPPQYQNYQQRSPRDNSSNEEGFVNFLENSDDAEGVRIQNADAFDDKKVRNAFTRKVFVILSIQLLFSCGVIALFTYIQPLRNFTYTYPYLAYFPLIFYLVLSCGLICSENLRRTFPSNLILLGLLTLCMSIFLGFLVAKVEPVAVLMAVGITTGITITLTIFAMQTKWDITGCGAYLLIFGVIALACGIAMIFLPRNKYVLIAYGAGTAILFSVYLVYDVQLMLGGNHKYSISPEDYIMAALSLYIDIVNIFTSILTIISAALERKNGNGTAIAAIDGWKKNVGQPQLPRLKIMKNHFSSLLNELKKDMSQPNVCIGPSVASASDITQMSDPKVTKNNEMPKNNLTYAFMIAKPPKPPTSTTPSLVRASKLSSRARKSSTRTQPYSPPTPSPVLTYEESNIVSLL</sequence>
<dbReference type="CDD" id="cd10428">
    <property type="entry name" value="LFG_like"/>
    <property type="match status" value="1"/>
</dbReference>
<dbReference type="Proteomes" id="UP000675881">
    <property type="component" value="Chromosome 8"/>
</dbReference>
<feature type="transmembrane region" description="Helical" evidence="6">
    <location>
        <begin position="158"/>
        <end position="176"/>
    </location>
</feature>
<evidence type="ECO:0000256" key="2">
    <source>
        <dbReference type="ARBA" id="ARBA00022692"/>
    </source>
</evidence>
<name>A0A7R8HDL1_LEPSM</name>
<feature type="transmembrane region" description="Helical" evidence="6">
    <location>
        <begin position="188"/>
        <end position="207"/>
    </location>
</feature>
<feature type="transmembrane region" description="Helical" evidence="6">
    <location>
        <begin position="213"/>
        <end position="232"/>
    </location>
</feature>
<dbReference type="Pfam" id="PF01027">
    <property type="entry name" value="Bax1-I"/>
    <property type="match status" value="1"/>
</dbReference>
<dbReference type="GO" id="GO:0016020">
    <property type="term" value="C:membrane"/>
    <property type="evidence" value="ECO:0007669"/>
    <property type="project" value="UniProtKB-SubCell"/>
</dbReference>
<evidence type="ECO:0000256" key="1">
    <source>
        <dbReference type="ARBA" id="ARBA00004141"/>
    </source>
</evidence>
<dbReference type="InterPro" id="IPR006214">
    <property type="entry name" value="Bax_inhibitor_1-related"/>
</dbReference>
<feature type="transmembrane region" description="Helical" evidence="6">
    <location>
        <begin position="307"/>
        <end position="332"/>
    </location>
</feature>
<feature type="region of interest" description="Disordered" evidence="5">
    <location>
        <begin position="64"/>
        <end position="87"/>
    </location>
</feature>
<keyword evidence="8" id="KW-1185">Reference proteome</keyword>
<accession>A0A7R8HDL1</accession>
<feature type="transmembrane region" description="Helical" evidence="6">
    <location>
        <begin position="268"/>
        <end position="287"/>
    </location>
</feature>
<feature type="region of interest" description="Disordered" evidence="5">
    <location>
        <begin position="421"/>
        <end position="463"/>
    </location>
</feature>
<reference evidence="7" key="1">
    <citation type="submission" date="2021-02" db="EMBL/GenBank/DDBJ databases">
        <authorList>
            <person name="Bekaert M."/>
        </authorList>
    </citation>
    <scope>NUCLEOTIDE SEQUENCE</scope>
    <source>
        <strain evidence="7">IoA-00</strain>
    </source>
</reference>
<dbReference type="OrthoDB" id="7933078at2759"/>
<comment type="subcellular location">
    <subcellularLocation>
        <location evidence="1">Membrane</location>
        <topology evidence="1">Multi-pass membrane protein</topology>
    </subcellularLocation>
</comment>
<evidence type="ECO:0000313" key="7">
    <source>
        <dbReference type="EMBL" id="CAF3031403.1"/>
    </source>
</evidence>
<keyword evidence="4 6" id="KW-0472">Membrane</keyword>
<dbReference type="EMBL" id="HG994587">
    <property type="protein sequence ID" value="CAF3031403.1"/>
    <property type="molecule type" value="Genomic_DNA"/>
</dbReference>
<dbReference type="PANTHER" id="PTHR23291">
    <property type="entry name" value="BAX INHIBITOR-RELATED"/>
    <property type="match status" value="1"/>
</dbReference>